<evidence type="ECO:0000256" key="3">
    <source>
        <dbReference type="ARBA" id="ARBA00022825"/>
    </source>
</evidence>
<feature type="compositionally biased region" description="Basic and acidic residues" evidence="5">
    <location>
        <begin position="811"/>
        <end position="821"/>
    </location>
</feature>
<evidence type="ECO:0000313" key="9">
    <source>
        <dbReference type="Proteomes" id="UP000316759"/>
    </source>
</evidence>
<evidence type="ECO:0000313" key="8">
    <source>
        <dbReference type="EMBL" id="TPP66389.1"/>
    </source>
</evidence>
<protein>
    <submittedName>
        <fullName evidence="8">Tripeptidyl-peptidase 2</fullName>
    </submittedName>
</protein>
<keyword evidence="3" id="KW-0720">Serine protease</keyword>
<dbReference type="PANTHER" id="PTHR43806:SF14">
    <property type="entry name" value="TRIPEPTIDYL-PEPTIDASE 2"/>
    <property type="match status" value="1"/>
</dbReference>
<comment type="caution">
    <text evidence="4">Lacks conserved residue(s) required for the propagation of feature annotation.</text>
</comment>
<keyword evidence="9" id="KW-1185">Reference proteome</keyword>
<feature type="region of interest" description="Disordered" evidence="5">
    <location>
        <begin position="1275"/>
        <end position="1307"/>
    </location>
</feature>
<keyword evidence="2" id="KW-0645">Protease</keyword>
<dbReference type="InterPro" id="IPR050131">
    <property type="entry name" value="Peptidase_S8_subtilisin-like"/>
</dbReference>
<keyword evidence="3" id="KW-0378">Hydrolase</keyword>
<organism evidence="8 9">
    <name type="scientific">Fasciola gigantica</name>
    <name type="common">Giant liver fluke</name>
    <dbReference type="NCBI Taxonomy" id="46835"/>
    <lineage>
        <taxon>Eukaryota</taxon>
        <taxon>Metazoa</taxon>
        <taxon>Spiralia</taxon>
        <taxon>Lophotrochozoa</taxon>
        <taxon>Platyhelminthes</taxon>
        <taxon>Trematoda</taxon>
        <taxon>Digenea</taxon>
        <taxon>Plagiorchiida</taxon>
        <taxon>Echinostomata</taxon>
        <taxon>Echinostomatoidea</taxon>
        <taxon>Fasciolidae</taxon>
        <taxon>Fasciola</taxon>
    </lineage>
</organism>
<dbReference type="OrthoDB" id="10256524at2759"/>
<feature type="domain" description="Peptidase S8/S53" evidence="6">
    <location>
        <begin position="26"/>
        <end position="272"/>
    </location>
</feature>
<dbReference type="PROSITE" id="PS51892">
    <property type="entry name" value="SUBTILASE"/>
    <property type="match status" value="1"/>
</dbReference>
<feature type="region of interest" description="Disordered" evidence="5">
    <location>
        <begin position="805"/>
        <end position="826"/>
    </location>
</feature>
<accession>A0A504Z0P7</accession>
<comment type="similarity">
    <text evidence="1 4">Belongs to the peptidase S8 family.</text>
</comment>
<dbReference type="GO" id="GO:0004252">
    <property type="term" value="F:serine-type endopeptidase activity"/>
    <property type="evidence" value="ECO:0007669"/>
    <property type="project" value="InterPro"/>
</dbReference>
<dbReference type="Proteomes" id="UP000316759">
    <property type="component" value="Unassembled WGS sequence"/>
</dbReference>
<dbReference type="STRING" id="46835.A0A504Z0P7"/>
<dbReference type="SUPFAM" id="SSF52743">
    <property type="entry name" value="Subtilisin-like"/>
    <property type="match status" value="1"/>
</dbReference>
<dbReference type="Pfam" id="PF12580">
    <property type="entry name" value="TPPII"/>
    <property type="match status" value="1"/>
</dbReference>
<proteinExistence type="inferred from homology"/>
<dbReference type="Gene3D" id="3.40.50.200">
    <property type="entry name" value="Peptidase S8/S53 domain"/>
    <property type="match status" value="1"/>
</dbReference>
<dbReference type="GO" id="GO:0008240">
    <property type="term" value="F:tripeptidyl-peptidase activity"/>
    <property type="evidence" value="ECO:0007669"/>
    <property type="project" value="TreeGrafter"/>
</dbReference>
<feature type="region of interest" description="Disordered" evidence="5">
    <location>
        <begin position="1321"/>
        <end position="1364"/>
    </location>
</feature>
<gene>
    <name evidence="8" type="ORF">FGIG_01834</name>
</gene>
<feature type="compositionally biased region" description="Polar residues" evidence="5">
    <location>
        <begin position="1348"/>
        <end position="1358"/>
    </location>
</feature>
<evidence type="ECO:0000259" key="7">
    <source>
        <dbReference type="Pfam" id="PF12580"/>
    </source>
</evidence>
<evidence type="ECO:0000256" key="5">
    <source>
        <dbReference type="SAM" id="MobiDB-lite"/>
    </source>
</evidence>
<dbReference type="InterPro" id="IPR022229">
    <property type="entry name" value="TPPII_Ig-like-2"/>
</dbReference>
<sequence>MAAAFFPSTQSDQLSTGSVEPTLLKRNGVAPGAQIVSIKISDSRLGSMETGVSLLRAIRWTVKLKCDVVNYSFGEHCVWPNVGRLSKHLNELVNTYGIVMVASGGNNGPGLGTVGSPGSSVDALIGVAPLVFPDMMRVLYSQPYLSPCDVLTYGDSMYRGLTVDTESNNCPRPFDRAAATAYTWGSRGPALDGSLGLCVAAPGAANTSVASWKLRPSALLNGSSMSAPLVTGCVGNSVDPTAYRIPPTLVRLAIMNTACPVPHLSLLDQGHGVIQVDKAFNYLLKAIDRGYGSGSPSASDRYTSQHSTNCVDPHPQCVDCGGMTQFPNCVEKAPHTDCEQAKNHVLPAVFPSSGLFCWRVRCTVTGPGCVYRDQGIWIRRGWFPRSSIGAMHAIRHRLPVLRYTVHISIDFDKSVPLETRRRLELHLITAVYMNHSADPIPMPSDKPTWLQIAQLISVTSLGRDVSLVIDPNQFVHSTVGSTNGTEHGKHSPAELVSGIPAAPCHVERKGMSHDWHSNSASSFCWPSSLSTSQHTTPVMSTEPQITMLGFFDSYQPHLGPLARIPITIHNPISLNASSSMGNPKITFCDTFDSLHKVRRWFVEVPTGSTAGVIRLARLDENDAACEFKVTVCMPQPRSGLTTGQQEATWPLVCLSRCGRNCTVSGRARSANRHSADDFDGAVQLAFPIPWEADYLELTIAQHWGLEQPATVIGDLYFRGLQPSVPQLSMPFKSSVSQFELPWLQELLYDSDYLVQLYHLYDWRGRFIGAGDYDLKSAKKPKFTFNLERGDYKVVVQICHEQGASLSSSHSKLGDSERDGVRPVEQSNRSALFPSSVSTAVGSTGSDQQGPLERIRHHPALIRFRLPSPGIANQSSVQPSGHPVTFEFSAFAFSLGLNGTKPCSALDPIPYERCMNGANNELGYSMDTNPLQENRRGELNRRCLCLPTSLAAKESTSLFIGLTDERYPSYAVRGSYFAGSISFYNSDVLHGVVNYPFRLVIDSDLMGSDNLSQSRKDEPESSGSCLCVGNMGISVEDFSWLRPLSDCICLIRSHGLSFEVDQSDLLAQSKLLGFGSSVRDTDPENIGKEEVSRAKHLHLDEFNTDPTLLCDASELGMQPVEELTQADSPGNERNEMGSNGKVNALPVETTNDCSIKKEVPLDQDSSIDRLSKEPTPEVISTNTTEQRPRSAPSPTVSEVGLDKCRNSLKINNGGPPTPAAEIPLSRRLAHIHEQLTRIDAPFSTTCATWSDMVQLHSRRRQVWSLAERIIFGHSLNDSFAPQPGAVENNGADQLPRSRDDQNPSSNDDFFHHLLTVRVVSAPRSSTHQSDQLTTGMRTTEEVSPADCTVRNSHMSQSDPELNREPSGVISHHLTASVSTTKQSSAECIQLPSESVGVKRKPSKKDGPVHNYLELKLRLVDILARFGRLLCERVLLTRFICCQYNYVPAKNVTRSHDLARDPIRSGWTLTEWLLRNLDSQAIAPSSIHKSSTPEKDHFFDDRITRTYLPQIHARLIQLTTTTAVSSSSVGDRVEIGAHALPAWMLASGVRELCASVDMEQSGIGNPPMRINGGSWNHGSVGGRLVLFFLLYHIVQERYAQALRLLSRIIYQIEEPPTGAFRGLIPCGTTPSLGPLRSVHSTPTNSLLTAKHSHHWLIWILDRIGWKEVATYMEQRAPMMFPENDYSLMADFH</sequence>
<evidence type="ECO:0000256" key="4">
    <source>
        <dbReference type="PROSITE-ProRule" id="PRU01240"/>
    </source>
</evidence>
<dbReference type="GO" id="GO:0005829">
    <property type="term" value="C:cytosol"/>
    <property type="evidence" value="ECO:0007669"/>
    <property type="project" value="TreeGrafter"/>
</dbReference>
<evidence type="ECO:0000256" key="2">
    <source>
        <dbReference type="ARBA" id="ARBA00022670"/>
    </source>
</evidence>
<feature type="compositionally biased region" description="Basic and acidic residues" evidence="5">
    <location>
        <begin position="1153"/>
        <end position="1174"/>
    </location>
</feature>
<dbReference type="EMBL" id="SUNJ01001932">
    <property type="protein sequence ID" value="TPP66389.1"/>
    <property type="molecule type" value="Genomic_DNA"/>
</dbReference>
<evidence type="ECO:0000259" key="6">
    <source>
        <dbReference type="Pfam" id="PF00082"/>
    </source>
</evidence>
<feature type="compositionally biased region" description="Polar residues" evidence="5">
    <location>
        <begin position="1321"/>
        <end position="1336"/>
    </location>
</feature>
<dbReference type="InterPro" id="IPR000209">
    <property type="entry name" value="Peptidase_S8/S53_dom"/>
</dbReference>
<dbReference type="GO" id="GO:0006508">
    <property type="term" value="P:proteolysis"/>
    <property type="evidence" value="ECO:0007669"/>
    <property type="project" value="UniProtKB-KW"/>
</dbReference>
<feature type="region of interest" description="Disordered" evidence="5">
    <location>
        <begin position="1123"/>
        <end position="1199"/>
    </location>
</feature>
<dbReference type="InterPro" id="IPR036852">
    <property type="entry name" value="Peptidase_S8/S53_dom_sf"/>
</dbReference>
<feature type="domain" description="Tripeptidyl peptidase II second Ig-like" evidence="7">
    <location>
        <begin position="737"/>
        <end position="805"/>
    </location>
</feature>
<reference evidence="8 9" key="1">
    <citation type="submission" date="2019-04" db="EMBL/GenBank/DDBJ databases">
        <title>Annotation for the trematode Fasciola gigantica.</title>
        <authorList>
            <person name="Choi Y.-J."/>
        </authorList>
    </citation>
    <scope>NUCLEOTIDE SEQUENCE [LARGE SCALE GENOMIC DNA]</scope>
    <source>
        <strain evidence="8">Uganda_cow_1</strain>
    </source>
</reference>
<dbReference type="Pfam" id="PF00082">
    <property type="entry name" value="Peptidase_S8"/>
    <property type="match status" value="1"/>
</dbReference>
<dbReference type="PANTHER" id="PTHR43806">
    <property type="entry name" value="PEPTIDASE S8"/>
    <property type="match status" value="1"/>
</dbReference>
<name>A0A504Z0P7_FASGI</name>
<evidence type="ECO:0000256" key="1">
    <source>
        <dbReference type="ARBA" id="ARBA00011073"/>
    </source>
</evidence>
<comment type="caution">
    <text evidence="8">The sequence shown here is derived from an EMBL/GenBank/DDBJ whole genome shotgun (WGS) entry which is preliminary data.</text>
</comment>